<dbReference type="EMBL" id="BAABJH010000002">
    <property type="protein sequence ID" value="GAA4893258.1"/>
    <property type="molecule type" value="Genomic_DNA"/>
</dbReference>
<feature type="transmembrane region" description="Helical" evidence="1">
    <location>
        <begin position="85"/>
        <end position="109"/>
    </location>
</feature>
<dbReference type="RefSeq" id="WP_345273735.1">
    <property type="nucleotide sequence ID" value="NZ_BAABJH010000002.1"/>
</dbReference>
<dbReference type="Proteomes" id="UP001500433">
    <property type="component" value="Unassembled WGS sequence"/>
</dbReference>
<evidence type="ECO:0000256" key="1">
    <source>
        <dbReference type="SAM" id="Phobius"/>
    </source>
</evidence>
<evidence type="ECO:0000313" key="2">
    <source>
        <dbReference type="EMBL" id="GAA4893258.1"/>
    </source>
</evidence>
<reference evidence="3" key="1">
    <citation type="journal article" date="2019" name="Int. J. Syst. Evol. Microbiol.">
        <title>The Global Catalogue of Microorganisms (GCM) 10K type strain sequencing project: providing services to taxonomists for standard genome sequencing and annotation.</title>
        <authorList>
            <consortium name="The Broad Institute Genomics Platform"/>
            <consortium name="The Broad Institute Genome Sequencing Center for Infectious Disease"/>
            <person name="Wu L."/>
            <person name="Ma J."/>
        </authorList>
    </citation>
    <scope>NUCLEOTIDE SEQUENCE [LARGE SCALE GENOMIC DNA]</scope>
    <source>
        <strain evidence="3">JCM 18274</strain>
    </source>
</reference>
<accession>A0ABP9F3M6</accession>
<sequence>MNTLNVLLGRIKNAKKLDFGNVLSDCVDLFKKVWLQGLIVLILNAVLMFPLVFICYLPMIALGLLSPESFAEEGVSFSELNSLSAFMLILSIVLVVIVLVASVTLGLGLKAAYFRIVKSKDFKLSESDDYFFFLKKRYLKKTIVLGLMMIGISIVAFLMLIIPLFYVFIPLSYMVVVYAINPDLEVSEIVKVGFKLGNRKWLFTFLLIIVAWILSTVVGFLMCLIGIYVTQQFINLPFYQIYKESVGFEEEHAINETGTPTE</sequence>
<evidence type="ECO:0008006" key="4">
    <source>
        <dbReference type="Google" id="ProtNLM"/>
    </source>
</evidence>
<name>A0ABP9F3M6_9FLAO</name>
<proteinExistence type="predicted"/>
<gene>
    <name evidence="2" type="ORF">GCM10023311_17190</name>
</gene>
<feature type="transmembrane region" description="Helical" evidence="1">
    <location>
        <begin position="143"/>
        <end position="169"/>
    </location>
</feature>
<feature type="transmembrane region" description="Helical" evidence="1">
    <location>
        <begin position="201"/>
        <end position="229"/>
    </location>
</feature>
<evidence type="ECO:0000313" key="3">
    <source>
        <dbReference type="Proteomes" id="UP001500433"/>
    </source>
</evidence>
<keyword evidence="1" id="KW-0812">Transmembrane</keyword>
<organism evidence="2 3">
    <name type="scientific">Flaviramulus aquimarinus</name>
    <dbReference type="NCBI Taxonomy" id="1170456"/>
    <lineage>
        <taxon>Bacteria</taxon>
        <taxon>Pseudomonadati</taxon>
        <taxon>Bacteroidota</taxon>
        <taxon>Flavobacteriia</taxon>
        <taxon>Flavobacteriales</taxon>
        <taxon>Flavobacteriaceae</taxon>
        <taxon>Flaviramulus</taxon>
    </lineage>
</organism>
<keyword evidence="3" id="KW-1185">Reference proteome</keyword>
<keyword evidence="1" id="KW-0472">Membrane</keyword>
<protein>
    <recommendedName>
        <fullName evidence="4">DUF975 family protein</fullName>
    </recommendedName>
</protein>
<feature type="transmembrane region" description="Helical" evidence="1">
    <location>
        <begin position="38"/>
        <end position="65"/>
    </location>
</feature>
<comment type="caution">
    <text evidence="2">The sequence shown here is derived from an EMBL/GenBank/DDBJ whole genome shotgun (WGS) entry which is preliminary data.</text>
</comment>
<keyword evidence="1" id="KW-1133">Transmembrane helix</keyword>